<dbReference type="InterPro" id="IPR018503">
    <property type="entry name" value="Tetraspanin_CS"/>
</dbReference>
<accession>A0A553P5L2</accession>
<dbReference type="OrthoDB" id="438211at2759"/>
<proteinExistence type="inferred from homology"/>
<dbReference type="AlphaFoldDB" id="A0A553P5L2"/>
<protein>
    <recommendedName>
        <fullName evidence="6">Tetraspanin</fullName>
    </recommendedName>
</protein>
<evidence type="ECO:0000313" key="8">
    <source>
        <dbReference type="Proteomes" id="UP000318571"/>
    </source>
</evidence>
<feature type="transmembrane region" description="Helical" evidence="6">
    <location>
        <begin position="20"/>
        <end position="43"/>
    </location>
</feature>
<keyword evidence="8" id="KW-1185">Reference proteome</keyword>
<evidence type="ECO:0000256" key="5">
    <source>
        <dbReference type="ARBA" id="ARBA00023136"/>
    </source>
</evidence>
<dbReference type="OMA" id="CSLFRMI"/>
<feature type="transmembrane region" description="Helical" evidence="6">
    <location>
        <begin position="92"/>
        <end position="116"/>
    </location>
</feature>
<name>A0A553P5L2_TIGCA</name>
<dbReference type="PANTHER" id="PTHR19282:SF527">
    <property type="entry name" value="TETRASPANIN"/>
    <property type="match status" value="1"/>
</dbReference>
<dbReference type="PRINTS" id="PR00259">
    <property type="entry name" value="TMFOUR"/>
</dbReference>
<comment type="similarity">
    <text evidence="2 6">Belongs to the tetraspanin (TM4SF) family.</text>
</comment>
<dbReference type="PANTHER" id="PTHR19282">
    <property type="entry name" value="TETRASPANIN"/>
    <property type="match status" value="1"/>
</dbReference>
<keyword evidence="3 6" id="KW-0812">Transmembrane</keyword>
<evidence type="ECO:0000313" key="7">
    <source>
        <dbReference type="EMBL" id="TRY72974.1"/>
    </source>
</evidence>
<keyword evidence="5 6" id="KW-0472">Membrane</keyword>
<evidence type="ECO:0000256" key="3">
    <source>
        <dbReference type="ARBA" id="ARBA00022692"/>
    </source>
</evidence>
<dbReference type="STRING" id="6832.A0A553P5L2"/>
<evidence type="ECO:0000256" key="4">
    <source>
        <dbReference type="ARBA" id="ARBA00022989"/>
    </source>
</evidence>
<comment type="subcellular location">
    <subcellularLocation>
        <location evidence="1 6">Membrane</location>
        <topology evidence="1 6">Multi-pass membrane protein</topology>
    </subcellularLocation>
</comment>
<feature type="transmembrane region" description="Helical" evidence="6">
    <location>
        <begin position="63"/>
        <end position="85"/>
    </location>
</feature>
<dbReference type="SUPFAM" id="SSF48652">
    <property type="entry name" value="Tetraspanin"/>
    <property type="match status" value="1"/>
</dbReference>
<dbReference type="GO" id="GO:0005886">
    <property type="term" value="C:plasma membrane"/>
    <property type="evidence" value="ECO:0007669"/>
    <property type="project" value="TreeGrafter"/>
</dbReference>
<dbReference type="InterPro" id="IPR008952">
    <property type="entry name" value="Tetraspanin_EC2_sf"/>
</dbReference>
<evidence type="ECO:0000256" key="1">
    <source>
        <dbReference type="ARBA" id="ARBA00004141"/>
    </source>
</evidence>
<dbReference type="InterPro" id="IPR018499">
    <property type="entry name" value="Tetraspanin/Peripherin"/>
</dbReference>
<dbReference type="Pfam" id="PF00335">
    <property type="entry name" value="Tetraspanin"/>
    <property type="match status" value="1"/>
</dbReference>
<reference evidence="7 8" key="1">
    <citation type="journal article" date="2018" name="Nat. Ecol. Evol.">
        <title>Genomic signatures of mitonuclear coevolution across populations of Tigriopus californicus.</title>
        <authorList>
            <person name="Barreto F.S."/>
            <person name="Watson E.T."/>
            <person name="Lima T.G."/>
            <person name="Willett C.S."/>
            <person name="Edmands S."/>
            <person name="Li W."/>
            <person name="Burton R.S."/>
        </authorList>
    </citation>
    <scope>NUCLEOTIDE SEQUENCE [LARGE SCALE GENOMIC DNA]</scope>
    <source>
        <strain evidence="7 8">San Diego</strain>
    </source>
</reference>
<dbReference type="PROSITE" id="PS00421">
    <property type="entry name" value="TM4_1"/>
    <property type="match status" value="1"/>
</dbReference>
<gene>
    <name evidence="7" type="ORF">TCAL_15697</name>
</gene>
<dbReference type="InterPro" id="IPR000301">
    <property type="entry name" value="Tetraspanin_animals"/>
</dbReference>
<dbReference type="EMBL" id="VCGU01000007">
    <property type="protein sequence ID" value="TRY72974.1"/>
    <property type="molecule type" value="Genomic_DNA"/>
</dbReference>
<comment type="caution">
    <text evidence="7">The sequence shown here is derived from an EMBL/GenBank/DDBJ whole genome shotgun (WGS) entry which is preliminary data.</text>
</comment>
<dbReference type="Gene3D" id="1.10.1450.10">
    <property type="entry name" value="Tetraspanin"/>
    <property type="match status" value="1"/>
</dbReference>
<organism evidence="7 8">
    <name type="scientific">Tigriopus californicus</name>
    <name type="common">Marine copepod</name>
    <dbReference type="NCBI Taxonomy" id="6832"/>
    <lineage>
        <taxon>Eukaryota</taxon>
        <taxon>Metazoa</taxon>
        <taxon>Ecdysozoa</taxon>
        <taxon>Arthropoda</taxon>
        <taxon>Crustacea</taxon>
        <taxon>Multicrustacea</taxon>
        <taxon>Hexanauplia</taxon>
        <taxon>Copepoda</taxon>
        <taxon>Harpacticoida</taxon>
        <taxon>Harpacticidae</taxon>
        <taxon>Tigriopus</taxon>
    </lineage>
</organism>
<keyword evidence="4 6" id="KW-1133">Transmembrane helix</keyword>
<dbReference type="Proteomes" id="UP000318571">
    <property type="component" value="Chromosome 3"/>
</dbReference>
<evidence type="ECO:0000256" key="6">
    <source>
        <dbReference type="RuleBase" id="RU361218"/>
    </source>
</evidence>
<evidence type="ECO:0000256" key="2">
    <source>
        <dbReference type="ARBA" id="ARBA00006840"/>
    </source>
</evidence>
<dbReference type="PIRSF" id="PIRSF002419">
    <property type="entry name" value="Tetraspanin"/>
    <property type="match status" value="1"/>
</dbReference>
<sequence length="261" mass="29262">MGLGRGLGTDMEGCGKCVKWSLFIINFLIFLGGLVVLAVGIWTLADKAYIERLLRNDLFISSAYILIIAGCIIVVISFLGCFGAMKEVKCMLLTYFIFLFLMFVVLLIGGVLGYVFRNQVEDNLRPEMKHTIEEYDPGNLNDPITTAWDDTQRNLQCCGMGLTNMEDEPWMAWKMNSRINPTALDGMVPASCCRLDDFGQVMNCTEDNPVQIEKIYQVDCFTRGLSFVKGHAMYLGGVAFGISFFMVLGMIFSFALFKLIE</sequence>
<feature type="transmembrane region" description="Helical" evidence="6">
    <location>
        <begin position="232"/>
        <end position="257"/>
    </location>
</feature>